<name>A0ABR8S530_9MICO</name>
<evidence type="ECO:0000259" key="1">
    <source>
        <dbReference type="Pfam" id="PF04230"/>
    </source>
</evidence>
<sequence length="352" mass="38053">MTLSRVLSGRADVLAGYYGFHNFGDDLFREVLTTALAAEDWARPIVSNAGDGRLDKLTRNVYAVRNLGRARSLTLGGGSILGARPPLSMRHLEMVASARGRISYCAIGVGVMEGKSIPPNRIIAQMSWVGLRSYSEYQELAAAHPQVTYSSDIAYAARRLLPVDPMGVGSNIVVIPAAIGELGRRAHDAAFLSDWLSTSVVNQASPSETVTVVLMQPSNAEDSAICAKVASALRQHGLSVTTVAHRDPRETLAIIAASRLVLSDRLHGAIAAHIYDVPFRLSKHHKKCIDFLTDIGHPDSGEEVSYVGPDAQGRLETVSAWAQTQGPHRQAHEDISTNAIEAWIAHLRQRSL</sequence>
<organism evidence="2 3">
    <name type="scientific">Microbacterium pullorum</name>
    <dbReference type="NCBI Taxonomy" id="2762236"/>
    <lineage>
        <taxon>Bacteria</taxon>
        <taxon>Bacillati</taxon>
        <taxon>Actinomycetota</taxon>
        <taxon>Actinomycetes</taxon>
        <taxon>Micrococcales</taxon>
        <taxon>Microbacteriaceae</taxon>
        <taxon>Microbacterium</taxon>
    </lineage>
</organism>
<proteinExistence type="predicted"/>
<keyword evidence="2" id="KW-0808">Transferase</keyword>
<dbReference type="Pfam" id="PF04230">
    <property type="entry name" value="PS_pyruv_trans"/>
    <property type="match status" value="1"/>
</dbReference>
<keyword evidence="3" id="KW-1185">Reference proteome</keyword>
<feature type="domain" description="Polysaccharide pyruvyl transferase" evidence="1">
    <location>
        <begin position="22"/>
        <end position="279"/>
    </location>
</feature>
<comment type="caution">
    <text evidence="2">The sequence shown here is derived from an EMBL/GenBank/DDBJ whole genome shotgun (WGS) entry which is preliminary data.</text>
</comment>
<dbReference type="EMBL" id="JACSQP010000009">
    <property type="protein sequence ID" value="MBD7958582.1"/>
    <property type="molecule type" value="Genomic_DNA"/>
</dbReference>
<accession>A0ABR8S530</accession>
<evidence type="ECO:0000313" key="2">
    <source>
        <dbReference type="EMBL" id="MBD7958582.1"/>
    </source>
</evidence>
<dbReference type="Proteomes" id="UP000648352">
    <property type="component" value="Unassembled WGS sequence"/>
</dbReference>
<evidence type="ECO:0000313" key="3">
    <source>
        <dbReference type="Proteomes" id="UP000648352"/>
    </source>
</evidence>
<reference evidence="2 3" key="1">
    <citation type="submission" date="2020-08" db="EMBL/GenBank/DDBJ databases">
        <title>A Genomic Blueprint of the Chicken Gut Microbiome.</title>
        <authorList>
            <person name="Gilroy R."/>
            <person name="Ravi A."/>
            <person name="Getino M."/>
            <person name="Pursley I."/>
            <person name="Horton D.L."/>
            <person name="Alikhan N.-F."/>
            <person name="Baker D."/>
            <person name="Gharbi K."/>
            <person name="Hall N."/>
            <person name="Watson M."/>
            <person name="Adriaenssens E.M."/>
            <person name="Foster-Nyarko E."/>
            <person name="Jarju S."/>
            <person name="Secka A."/>
            <person name="Antonio M."/>
            <person name="Oren A."/>
            <person name="Chaudhuri R."/>
            <person name="La Ragione R.M."/>
            <person name="Hildebrand F."/>
            <person name="Pallen M.J."/>
        </authorList>
    </citation>
    <scope>NUCLEOTIDE SEQUENCE [LARGE SCALE GENOMIC DNA]</scope>
    <source>
        <strain evidence="2 3">Sa4CUA7</strain>
    </source>
</reference>
<gene>
    <name evidence="2" type="ORF">H9651_13105</name>
</gene>
<dbReference type="RefSeq" id="WP_191719774.1">
    <property type="nucleotide sequence ID" value="NZ_JACSQP010000009.1"/>
</dbReference>
<dbReference type="InterPro" id="IPR007345">
    <property type="entry name" value="Polysacch_pyruvyl_Trfase"/>
</dbReference>
<dbReference type="GO" id="GO:0016740">
    <property type="term" value="F:transferase activity"/>
    <property type="evidence" value="ECO:0007669"/>
    <property type="project" value="UniProtKB-KW"/>
</dbReference>
<protein>
    <submittedName>
        <fullName evidence="2">Polysaccharide pyruvyl transferase family protein</fullName>
    </submittedName>
</protein>